<evidence type="ECO:0000313" key="1">
    <source>
        <dbReference type="EMBL" id="TKC65656.1"/>
    </source>
</evidence>
<accession>A0A4V5PDR2</accession>
<dbReference type="RefSeq" id="WP_136879107.1">
    <property type="nucleotide sequence ID" value="NZ_SWDX01000001.1"/>
</dbReference>
<comment type="caution">
    <text evidence="1">The sequence shown here is derived from an EMBL/GenBank/DDBJ whole genome shotgun (WGS) entry which is preliminary data.</text>
</comment>
<organism evidence="1 2">
    <name type="scientific">Pedobacter hiemivivus</name>
    <dbReference type="NCBI Taxonomy" id="2530454"/>
    <lineage>
        <taxon>Bacteria</taxon>
        <taxon>Pseudomonadati</taxon>
        <taxon>Bacteroidota</taxon>
        <taxon>Sphingobacteriia</taxon>
        <taxon>Sphingobacteriales</taxon>
        <taxon>Sphingobacteriaceae</taxon>
        <taxon>Pedobacter</taxon>
    </lineage>
</organism>
<name>A0A4V5PDR2_9SPHI</name>
<dbReference type="Proteomes" id="UP000309594">
    <property type="component" value="Unassembled WGS sequence"/>
</dbReference>
<dbReference type="EMBL" id="SWDX01000001">
    <property type="protein sequence ID" value="TKC65656.1"/>
    <property type="molecule type" value="Genomic_DNA"/>
</dbReference>
<gene>
    <name evidence="1" type="ORF">FBD94_03710</name>
</gene>
<sequence>MEKHVMPADRKVLNHDLGEKAFGRNFDTIPFRSRIIQFFKFDMKVSLSSITPLNSKFSSIKSGRNNLSKDAVADGISIKWYKNAKLYF</sequence>
<protein>
    <submittedName>
        <fullName evidence="1">Uncharacterized protein</fullName>
    </submittedName>
</protein>
<dbReference type="AlphaFoldDB" id="A0A4V5PDR2"/>
<evidence type="ECO:0000313" key="2">
    <source>
        <dbReference type="Proteomes" id="UP000309594"/>
    </source>
</evidence>
<reference evidence="1 2" key="1">
    <citation type="submission" date="2019-04" db="EMBL/GenBank/DDBJ databases">
        <title>Pedobacter sp. RP-1-16 sp. nov., isolated from Arctic soil.</title>
        <authorList>
            <person name="Dahal R.H."/>
            <person name="Kim D.-U."/>
        </authorList>
    </citation>
    <scope>NUCLEOTIDE SEQUENCE [LARGE SCALE GENOMIC DNA]</scope>
    <source>
        <strain evidence="1 2">RP-1-16</strain>
    </source>
</reference>
<proteinExistence type="predicted"/>